<comment type="caution">
    <text evidence="2">The sequence shown here is derived from an EMBL/GenBank/DDBJ whole genome shotgun (WGS) entry which is preliminary data.</text>
</comment>
<evidence type="ECO:0000256" key="1">
    <source>
        <dbReference type="SAM" id="MobiDB-lite"/>
    </source>
</evidence>
<dbReference type="OrthoDB" id="1931260at2759"/>
<protein>
    <submittedName>
        <fullName evidence="2">Uncharacterized protein</fullName>
    </submittedName>
</protein>
<evidence type="ECO:0000313" key="2">
    <source>
        <dbReference type="EMBL" id="CAH9119086.1"/>
    </source>
</evidence>
<dbReference type="Proteomes" id="UP001152484">
    <property type="component" value="Unassembled WGS sequence"/>
</dbReference>
<feature type="region of interest" description="Disordered" evidence="1">
    <location>
        <begin position="278"/>
        <end position="306"/>
    </location>
</feature>
<dbReference type="GO" id="GO:0008017">
    <property type="term" value="F:microtubule binding"/>
    <property type="evidence" value="ECO:0007669"/>
    <property type="project" value="InterPro"/>
</dbReference>
<feature type="region of interest" description="Disordered" evidence="1">
    <location>
        <begin position="403"/>
        <end position="448"/>
    </location>
</feature>
<feature type="compositionally biased region" description="Polar residues" evidence="1">
    <location>
        <begin position="120"/>
        <end position="141"/>
    </location>
</feature>
<keyword evidence="3" id="KW-1185">Reference proteome</keyword>
<feature type="region of interest" description="Disordered" evidence="1">
    <location>
        <begin position="189"/>
        <end position="210"/>
    </location>
</feature>
<feature type="compositionally biased region" description="Basic and acidic residues" evidence="1">
    <location>
        <begin position="147"/>
        <end position="164"/>
    </location>
</feature>
<proteinExistence type="predicted"/>
<feature type="compositionally biased region" description="Low complexity" evidence="1">
    <location>
        <begin position="353"/>
        <end position="381"/>
    </location>
</feature>
<name>A0A9P1END8_CUSEU</name>
<reference evidence="2" key="1">
    <citation type="submission" date="2022-07" db="EMBL/GenBank/DDBJ databases">
        <authorList>
            <person name="Macas J."/>
            <person name="Novak P."/>
            <person name="Neumann P."/>
        </authorList>
    </citation>
    <scope>NUCLEOTIDE SEQUENCE</scope>
</reference>
<feature type="region of interest" description="Disordered" evidence="1">
    <location>
        <begin position="330"/>
        <end position="381"/>
    </location>
</feature>
<dbReference type="PANTHER" id="PTHR33737:SF14">
    <property type="entry name" value="TPX2 CENTRAL DOMAIN-CONTAINING PROTEIN"/>
    <property type="match status" value="1"/>
</dbReference>
<dbReference type="AlphaFoldDB" id="A0A9P1END8"/>
<sequence length="525" mass="58102">MDEREERKEKTSLSYNDFGDERLKLIDISSEDDFLIASPLFESLEDLRLSVTWDKLGDNECFKFGNSSSNHGATQCNFPPQSGRPSYLRRSLAWDNAFFTSSGVLDPDELSLINKGANFQPASQQDAHTRTDNTSVKTTGKMTRAVSKRDHAGNNQRPSEEKFKTKQPKVPTTAKKFAFGSLCSISSRFSSSSSSSSSTPAVSSSVSVSSFAKKESTSRVDMLFKRSSSTKASSILFKDRPGSVKSIPSTSSTSNLKRQIILEGADSLHQVTDTDLDVTPRRYDNTSYSQEATDKTMNSKPSGLRLPSPKIGFFEEVVLPKAKGLLKFQIGKGSKSSTDRTPGGNSGKHQKPKVSSSSSSTQPRSAPSFSRQNSSSLLPSERSLEIDREKICKWRKVGFGERERRSGTWMEPTSLIKRDERRLKGKLSHESGRRGQRGGDQASTEEGVNDLSRRFEMIDLWDNSKTIRADEGGGKECRPSCCISRSRTPLAEKTRTSLCINNNTGNPPVFPSYSQQCFITDKENI</sequence>
<feature type="compositionally biased region" description="Basic and acidic residues" evidence="1">
    <location>
        <begin position="416"/>
        <end position="433"/>
    </location>
</feature>
<dbReference type="EMBL" id="CAMAPE010000077">
    <property type="protein sequence ID" value="CAH9119086.1"/>
    <property type="molecule type" value="Genomic_DNA"/>
</dbReference>
<gene>
    <name evidence="2" type="ORF">CEURO_LOCUS22197</name>
</gene>
<evidence type="ECO:0000313" key="3">
    <source>
        <dbReference type="Proteomes" id="UP001152484"/>
    </source>
</evidence>
<organism evidence="2 3">
    <name type="scientific">Cuscuta europaea</name>
    <name type="common">European dodder</name>
    <dbReference type="NCBI Taxonomy" id="41803"/>
    <lineage>
        <taxon>Eukaryota</taxon>
        <taxon>Viridiplantae</taxon>
        <taxon>Streptophyta</taxon>
        <taxon>Embryophyta</taxon>
        <taxon>Tracheophyta</taxon>
        <taxon>Spermatophyta</taxon>
        <taxon>Magnoliopsida</taxon>
        <taxon>eudicotyledons</taxon>
        <taxon>Gunneridae</taxon>
        <taxon>Pentapetalae</taxon>
        <taxon>asterids</taxon>
        <taxon>lamiids</taxon>
        <taxon>Solanales</taxon>
        <taxon>Convolvulaceae</taxon>
        <taxon>Cuscuteae</taxon>
        <taxon>Cuscuta</taxon>
        <taxon>Cuscuta subgen. Cuscuta</taxon>
    </lineage>
</organism>
<feature type="region of interest" description="Disordered" evidence="1">
    <location>
        <begin position="120"/>
        <end position="170"/>
    </location>
</feature>
<feature type="compositionally biased region" description="Polar residues" evidence="1">
    <location>
        <begin position="285"/>
        <end position="301"/>
    </location>
</feature>
<accession>A0A9P1END8</accession>
<dbReference type="PANTHER" id="PTHR33737">
    <property type="entry name" value="OS05G0121800 PROTEIN"/>
    <property type="match status" value="1"/>
</dbReference>
<dbReference type="InterPro" id="IPR045882">
    <property type="entry name" value="GPT1/2"/>
</dbReference>